<feature type="binding site" evidence="14">
    <location>
        <position position="118"/>
    </location>
    <ligand>
        <name>(2R)-3-phosphoglycerate</name>
        <dbReference type="ChEBI" id="CHEBI:58272"/>
    </ligand>
</feature>
<evidence type="ECO:0000256" key="1">
    <source>
        <dbReference type="ARBA" id="ARBA00000642"/>
    </source>
</evidence>
<comment type="catalytic activity">
    <reaction evidence="1 13 16">
        <text>(2R)-3-phosphoglycerate + ATP = (2R)-3-phospho-glyceroyl phosphate + ADP</text>
        <dbReference type="Rhea" id="RHEA:14801"/>
        <dbReference type="ChEBI" id="CHEBI:30616"/>
        <dbReference type="ChEBI" id="CHEBI:57604"/>
        <dbReference type="ChEBI" id="CHEBI:58272"/>
        <dbReference type="ChEBI" id="CHEBI:456216"/>
        <dbReference type="EC" id="2.7.2.3"/>
    </reaction>
</comment>
<dbReference type="SUPFAM" id="SSF53748">
    <property type="entry name" value="Phosphoglycerate kinase"/>
    <property type="match status" value="1"/>
</dbReference>
<dbReference type="PANTHER" id="PTHR11406">
    <property type="entry name" value="PHOSPHOGLYCERATE KINASE"/>
    <property type="match status" value="1"/>
</dbReference>
<evidence type="ECO:0000256" key="5">
    <source>
        <dbReference type="ARBA" id="ARBA00013061"/>
    </source>
</evidence>
<dbReference type="PATRIC" id="fig|1698280.3.peg.419"/>
<dbReference type="PIRSF" id="PIRSF000724">
    <property type="entry name" value="Pgk"/>
    <property type="match status" value="1"/>
</dbReference>
<dbReference type="FunFam" id="3.40.50.1260:FF:000006">
    <property type="entry name" value="Phosphoglycerate kinase"/>
    <property type="match status" value="1"/>
</dbReference>
<keyword evidence="11 13" id="KW-0067">ATP-binding</keyword>
<reference evidence="17 18" key="1">
    <citation type="journal article" date="2016" name="Sci. Rep.">
        <title>Metabolic traits of an uncultured archaeal lineage -MSBL1- from brine pools of the Red Sea.</title>
        <authorList>
            <person name="Mwirichia R."/>
            <person name="Alam I."/>
            <person name="Rashid M."/>
            <person name="Vinu M."/>
            <person name="Ba-Alawi W."/>
            <person name="Anthony Kamau A."/>
            <person name="Kamanda Ngugi D."/>
            <person name="Goker M."/>
            <person name="Klenk H.P."/>
            <person name="Bajic V."/>
            <person name="Stingl U."/>
        </authorList>
    </citation>
    <scope>NUCLEOTIDE SEQUENCE [LARGE SCALE GENOMIC DNA]</scope>
    <source>
        <strain evidence="17">SCGC-AAA382A20</strain>
    </source>
</reference>
<keyword evidence="7 13" id="KW-0963">Cytoplasm</keyword>
<feature type="binding site" evidence="14">
    <location>
        <position position="158"/>
    </location>
    <ligand>
        <name>(2R)-3-phosphoglycerate</name>
        <dbReference type="ChEBI" id="CHEBI:58272"/>
    </ligand>
</feature>
<evidence type="ECO:0000256" key="15">
    <source>
        <dbReference type="PIRSR" id="PIRSR000724-2"/>
    </source>
</evidence>
<dbReference type="HAMAP" id="MF_00145">
    <property type="entry name" value="Phosphoglyc_kinase"/>
    <property type="match status" value="1"/>
</dbReference>
<dbReference type="Gene3D" id="3.40.50.1260">
    <property type="entry name" value="Phosphoglycerate kinase, N-terminal domain"/>
    <property type="match status" value="2"/>
</dbReference>
<comment type="similarity">
    <text evidence="4 13 16">Belongs to the phosphoglycerate kinase family.</text>
</comment>
<dbReference type="GO" id="GO:0006094">
    <property type="term" value="P:gluconeogenesis"/>
    <property type="evidence" value="ECO:0007669"/>
    <property type="project" value="TreeGrafter"/>
</dbReference>
<evidence type="ECO:0000256" key="10">
    <source>
        <dbReference type="ARBA" id="ARBA00022777"/>
    </source>
</evidence>
<evidence type="ECO:0000256" key="13">
    <source>
        <dbReference type="HAMAP-Rule" id="MF_00145"/>
    </source>
</evidence>
<evidence type="ECO:0000256" key="12">
    <source>
        <dbReference type="ARBA" id="ARBA00023152"/>
    </source>
</evidence>
<evidence type="ECO:0000256" key="2">
    <source>
        <dbReference type="ARBA" id="ARBA00004496"/>
    </source>
</evidence>
<evidence type="ECO:0000256" key="16">
    <source>
        <dbReference type="RuleBase" id="RU000532"/>
    </source>
</evidence>
<dbReference type="EMBL" id="LHYE01000024">
    <property type="protein sequence ID" value="KXB06915.1"/>
    <property type="molecule type" value="Genomic_DNA"/>
</dbReference>
<dbReference type="InterPro" id="IPR001576">
    <property type="entry name" value="Phosphoglycerate_kinase"/>
</dbReference>
<comment type="pathway">
    <text evidence="3 13">Carbohydrate degradation; glycolysis; pyruvate from D-glyceraldehyde 3-phosphate: step 2/5.</text>
</comment>
<keyword evidence="12 13" id="KW-0324">Glycolysis</keyword>
<dbReference type="PRINTS" id="PR00477">
    <property type="entry name" value="PHGLYCKINASE"/>
</dbReference>
<comment type="caution">
    <text evidence="17">The sequence shown here is derived from an EMBL/GenBank/DDBJ whole genome shotgun (WGS) entry which is preliminary data.</text>
</comment>
<accession>A0A133VKF0</accession>
<dbReference type="AlphaFoldDB" id="A0A133VKF0"/>
<organism evidence="17 18">
    <name type="scientific">candidate division MSBL1 archaeon SCGC-AAA382A20</name>
    <dbReference type="NCBI Taxonomy" id="1698280"/>
    <lineage>
        <taxon>Archaea</taxon>
        <taxon>Methanobacteriati</taxon>
        <taxon>Methanobacteriota</taxon>
        <taxon>candidate division MSBL1</taxon>
    </lineage>
</organism>
<dbReference type="GO" id="GO:0043531">
    <property type="term" value="F:ADP binding"/>
    <property type="evidence" value="ECO:0007669"/>
    <property type="project" value="TreeGrafter"/>
</dbReference>
<evidence type="ECO:0000256" key="6">
    <source>
        <dbReference type="ARBA" id="ARBA00016471"/>
    </source>
</evidence>
<proteinExistence type="inferred from homology"/>
<feature type="binding site" evidence="13">
    <location>
        <position position="158"/>
    </location>
    <ligand>
        <name>substrate</name>
    </ligand>
</feature>
<sequence length="403" mass="43924">MNFKTLDDFDFDGKTSFVRVDINSPINPDTGEILDDNRIRKCSETLTELAENGGKTAVIAHQGRPGGDDFTTLEKHCQKMSEVLGKEVDYIDDLFGPAAREAIKNLENGDILLLENARFYSEEVLNRSPEKQAETHFVQKLSPLGDIFVNDAFAAAHRSQPSIVGFAVKLPATAGKLMETELRELGKARDPKHPCVHVLGGAKVDDSLSLIEHVLEKGLADKVLTGGLVGQTLLASKSIDLGEVNLEFIKKEGFKDEIKYGEDLLSKYEEHILFPSDVRIEVSEKEAKVISIEDLPTEKYIYDIGDETIEKYSEVIGKAKTVVANGPLGVFEKPAFAVGTNELLKTISKANAFTVIGGGHLVAAARDLDIADKINHVSTGGGACLNFLSGEKLPAVEMLREVS</sequence>
<dbReference type="Proteomes" id="UP000070263">
    <property type="component" value="Unassembled WGS sequence"/>
</dbReference>
<dbReference type="GO" id="GO:0005524">
    <property type="term" value="F:ATP binding"/>
    <property type="evidence" value="ECO:0007669"/>
    <property type="project" value="UniProtKB-KW"/>
</dbReference>
<dbReference type="UniPathway" id="UPA00109">
    <property type="reaction ID" value="UER00185"/>
</dbReference>
<feature type="binding site" evidence="13 14">
    <location>
        <begin position="21"/>
        <end position="23"/>
    </location>
    <ligand>
        <name>substrate</name>
    </ligand>
</feature>
<evidence type="ECO:0000313" key="18">
    <source>
        <dbReference type="Proteomes" id="UP000070263"/>
    </source>
</evidence>
<dbReference type="EC" id="2.7.2.3" evidence="5 13"/>
<evidence type="ECO:0000313" key="17">
    <source>
        <dbReference type="EMBL" id="KXB06915.1"/>
    </source>
</evidence>
<name>A0A133VKF0_9EURY</name>
<feature type="binding site" evidence="13">
    <location>
        <begin position="358"/>
        <end position="361"/>
    </location>
    <ligand>
        <name>ATP</name>
        <dbReference type="ChEBI" id="CHEBI:30616"/>
    </ligand>
</feature>
<dbReference type="GO" id="GO:0006096">
    <property type="term" value="P:glycolytic process"/>
    <property type="evidence" value="ECO:0007669"/>
    <property type="project" value="UniProtKB-UniRule"/>
</dbReference>
<comment type="caution">
    <text evidence="13">Lacks conserved residue(s) required for the propagation of feature annotation.</text>
</comment>
<dbReference type="Pfam" id="PF00162">
    <property type="entry name" value="PGK"/>
    <property type="match status" value="1"/>
</dbReference>
<keyword evidence="8 13" id="KW-0808">Transferase</keyword>
<keyword evidence="18" id="KW-1185">Reference proteome</keyword>
<feature type="binding site" evidence="13 14">
    <location>
        <begin position="61"/>
        <end position="64"/>
    </location>
    <ligand>
        <name>substrate</name>
    </ligand>
</feature>
<evidence type="ECO:0000256" key="11">
    <source>
        <dbReference type="ARBA" id="ARBA00022840"/>
    </source>
</evidence>
<evidence type="ECO:0000256" key="4">
    <source>
        <dbReference type="ARBA" id="ARBA00008982"/>
    </source>
</evidence>
<feature type="binding site" evidence="13 15">
    <location>
        <position position="332"/>
    </location>
    <ligand>
        <name>ATP</name>
        <dbReference type="ChEBI" id="CHEBI:30616"/>
    </ligand>
</feature>
<feature type="binding site" evidence="14">
    <location>
        <position position="38"/>
    </location>
    <ligand>
        <name>(2R)-3-phosphoglycerate</name>
        <dbReference type="ChEBI" id="CHEBI:58272"/>
    </ligand>
</feature>
<keyword evidence="9 13" id="KW-0547">Nucleotide-binding</keyword>
<keyword evidence="10 13" id="KW-0418">Kinase</keyword>
<dbReference type="InterPro" id="IPR036043">
    <property type="entry name" value="Phosphoglycerate_kinase_sf"/>
</dbReference>
<comment type="subcellular location">
    <subcellularLocation>
        <location evidence="2 13">Cytoplasm</location>
    </subcellularLocation>
</comment>
<evidence type="ECO:0000256" key="8">
    <source>
        <dbReference type="ARBA" id="ARBA00022679"/>
    </source>
</evidence>
<evidence type="ECO:0000256" key="14">
    <source>
        <dbReference type="PIRSR" id="PIRSR000724-1"/>
    </source>
</evidence>
<evidence type="ECO:0000256" key="9">
    <source>
        <dbReference type="ARBA" id="ARBA00022741"/>
    </source>
</evidence>
<feature type="binding site" evidence="13">
    <location>
        <position position="118"/>
    </location>
    <ligand>
        <name>substrate</name>
    </ligand>
</feature>
<gene>
    <name evidence="13" type="primary">pgk</name>
    <name evidence="17" type="ORF">AKJ51_02550</name>
</gene>
<dbReference type="InterPro" id="IPR015824">
    <property type="entry name" value="Phosphoglycerate_kinase_N"/>
</dbReference>
<comment type="subunit">
    <text evidence="13">Monomer.</text>
</comment>
<dbReference type="GO" id="GO:0004618">
    <property type="term" value="F:phosphoglycerate kinase activity"/>
    <property type="evidence" value="ECO:0007669"/>
    <property type="project" value="UniProtKB-UniRule"/>
</dbReference>
<evidence type="ECO:0000256" key="3">
    <source>
        <dbReference type="ARBA" id="ARBA00004838"/>
    </source>
</evidence>
<feature type="binding site" evidence="13">
    <location>
        <position position="38"/>
    </location>
    <ligand>
        <name>substrate</name>
    </ligand>
</feature>
<dbReference type="GO" id="GO:0005829">
    <property type="term" value="C:cytosol"/>
    <property type="evidence" value="ECO:0007669"/>
    <property type="project" value="TreeGrafter"/>
</dbReference>
<evidence type="ECO:0000256" key="7">
    <source>
        <dbReference type="ARBA" id="ARBA00022490"/>
    </source>
</evidence>
<protein>
    <recommendedName>
        <fullName evidence="6 13">Phosphoglycerate kinase</fullName>
        <ecNumber evidence="5 13">2.7.2.3</ecNumber>
    </recommendedName>
</protein>
<dbReference type="PANTHER" id="PTHR11406:SF23">
    <property type="entry name" value="PHOSPHOGLYCERATE KINASE 1, CHLOROPLASTIC-RELATED"/>
    <property type="match status" value="1"/>
</dbReference>
<dbReference type="FunFam" id="3.40.50.1260:FF:000012">
    <property type="entry name" value="Phosphoglycerate kinase"/>
    <property type="match status" value="1"/>
</dbReference>